<dbReference type="PROSITE" id="PS50005">
    <property type="entry name" value="TPR"/>
    <property type="match status" value="1"/>
</dbReference>
<keyword evidence="2" id="KW-0802">TPR repeat</keyword>
<dbReference type="InterPro" id="IPR050767">
    <property type="entry name" value="Sel1_AlgK"/>
</dbReference>
<gene>
    <name evidence="3" type="ORF">ODALV1_LOCUS20800</name>
</gene>
<dbReference type="PANTHER" id="PTHR11102">
    <property type="entry name" value="SEL-1-LIKE PROTEIN"/>
    <property type="match status" value="1"/>
</dbReference>
<dbReference type="Gene3D" id="1.25.40.10">
    <property type="entry name" value="Tetratricopeptide repeat domain"/>
    <property type="match status" value="2"/>
</dbReference>
<sequence length="903" mass="103486">MSPNPSSGEEYFYKVDNLLLTSCQLLRTVFLKRWKEQTSKHWASTEHHGRQVINDLGERLFKSVQPLQKAVIETGCLEDWDLSTLSLILQHCGSMKNLYKTENEGVKSLSKLRNELNNNSKKKLSREEYNQKLGVFRTTLRTLKVDEKKIKMLISSAGVTSSTLAFETASNLFEKAENHVQKEEYDLAIEILSEAAEIPSLLPTHQAIAFEKRSECHLKLAEYYKTQGNEVDSEKVSSKAVADASSALSLNKFSWKAHQILGEDFQKQDNLEEAINHYERALAISPSQEELELVVSSLKALFLSNLAEKNVIEHEPTNGTQSANVDEFKIDTETMKMMPIEVDQSKLDQNIAEGQAEVERGNQFKSRGNLSAAIHCYQKATELGTPEGIHELASCYQKGLGVEKDLSKAHQLFFKAASLSPTIPSRYMTKLKRNAAVACAQQALGLMYEQGMFVEQNYSTSASWYKKAAENGNELSLNNLGLFYNQGKGVPRNEKEGAKYLNQAVNLGAANATSALMFYYLEQMEVEKARDMLKKGKEMRFPPLMTCSERHFQIYLKTCSPYKRMEHERDVLAFEKKHKLDFKGMTFLERLERKLDYKEGEPLTNTVSSISQKVIPTEEERVKSTIGHGISLEFPCPSTIKDFGRLAHFFEEDKLLSDVEKSELVEIMYKGAIHEYDAFTIPTVISTRLKSLLTQLYKEKCEQEGEVNKSDSDMKLRFVYLTFIQRENQSPEDAKNLLKLAKEGLEMYPDNPNYYAFVSRLHVPLRDNVGGLQYAEKGLEKFPDDAALLHIRSNHLYHLVGETDEDTKKLIKAYKDFLREVPYDHWQVPKIYYLMAQRYIQDATSRSDSRRARNGRRMMRYYQWLGDAAETNVHGYFRRQAEFVTPIKNMIKLFLSKFDLNDD</sequence>
<feature type="repeat" description="TPR" evidence="2">
    <location>
        <begin position="255"/>
        <end position="288"/>
    </location>
</feature>
<keyword evidence="4" id="KW-1185">Reference proteome</keyword>
<dbReference type="Pfam" id="PF08238">
    <property type="entry name" value="Sel1"/>
    <property type="match status" value="5"/>
</dbReference>
<dbReference type="SMART" id="SM00671">
    <property type="entry name" value="SEL1"/>
    <property type="match status" value="4"/>
</dbReference>
<organism evidence="3 4">
    <name type="scientific">Orchesella dallaii</name>
    <dbReference type="NCBI Taxonomy" id="48710"/>
    <lineage>
        <taxon>Eukaryota</taxon>
        <taxon>Metazoa</taxon>
        <taxon>Ecdysozoa</taxon>
        <taxon>Arthropoda</taxon>
        <taxon>Hexapoda</taxon>
        <taxon>Collembola</taxon>
        <taxon>Entomobryomorpha</taxon>
        <taxon>Entomobryoidea</taxon>
        <taxon>Orchesellidae</taxon>
        <taxon>Orchesellinae</taxon>
        <taxon>Orchesella</taxon>
    </lineage>
</organism>
<comment type="similarity">
    <text evidence="1">Belongs to the sel-1 family.</text>
</comment>
<protein>
    <submittedName>
        <fullName evidence="3">Uncharacterized protein</fullName>
    </submittedName>
</protein>
<accession>A0ABP1RBU1</accession>
<dbReference type="SMART" id="SM00028">
    <property type="entry name" value="TPR"/>
    <property type="match status" value="4"/>
</dbReference>
<dbReference type="SUPFAM" id="SSF81901">
    <property type="entry name" value="HCP-like"/>
    <property type="match status" value="1"/>
</dbReference>
<dbReference type="SUPFAM" id="SSF48452">
    <property type="entry name" value="TPR-like"/>
    <property type="match status" value="1"/>
</dbReference>
<comment type="caution">
    <text evidence="3">The sequence shown here is derived from an EMBL/GenBank/DDBJ whole genome shotgun (WGS) entry which is preliminary data.</text>
</comment>
<dbReference type="EMBL" id="CAXLJM020000068">
    <property type="protein sequence ID" value="CAL8124889.1"/>
    <property type="molecule type" value="Genomic_DNA"/>
</dbReference>
<evidence type="ECO:0000313" key="3">
    <source>
        <dbReference type="EMBL" id="CAL8124889.1"/>
    </source>
</evidence>
<dbReference type="InterPro" id="IPR011990">
    <property type="entry name" value="TPR-like_helical_dom_sf"/>
</dbReference>
<dbReference type="Proteomes" id="UP001642540">
    <property type="component" value="Unassembled WGS sequence"/>
</dbReference>
<dbReference type="PANTHER" id="PTHR11102:SF160">
    <property type="entry name" value="ERAD-ASSOCIATED E3 UBIQUITIN-PROTEIN LIGASE COMPONENT HRD3"/>
    <property type="match status" value="1"/>
</dbReference>
<name>A0ABP1RBU1_9HEXA</name>
<reference evidence="3 4" key="1">
    <citation type="submission" date="2024-08" db="EMBL/GenBank/DDBJ databases">
        <authorList>
            <person name="Cucini C."/>
            <person name="Frati F."/>
        </authorList>
    </citation>
    <scope>NUCLEOTIDE SEQUENCE [LARGE SCALE GENOMIC DNA]</scope>
</reference>
<proteinExistence type="inferred from homology"/>
<evidence type="ECO:0000256" key="2">
    <source>
        <dbReference type="PROSITE-ProRule" id="PRU00339"/>
    </source>
</evidence>
<dbReference type="InterPro" id="IPR006597">
    <property type="entry name" value="Sel1-like"/>
</dbReference>
<evidence type="ECO:0000256" key="1">
    <source>
        <dbReference type="ARBA" id="ARBA00038101"/>
    </source>
</evidence>
<dbReference type="InterPro" id="IPR019734">
    <property type="entry name" value="TPR_rpt"/>
</dbReference>
<evidence type="ECO:0000313" key="4">
    <source>
        <dbReference type="Proteomes" id="UP001642540"/>
    </source>
</evidence>